<dbReference type="Proteomes" id="UP000010473">
    <property type="component" value="Chromosome"/>
</dbReference>
<dbReference type="OrthoDB" id="501974at2"/>
<accession>K9XVC5</accession>
<dbReference type="GO" id="GO:0015562">
    <property type="term" value="F:efflux transmembrane transporter activity"/>
    <property type="evidence" value="ECO:0007669"/>
    <property type="project" value="InterPro"/>
</dbReference>
<keyword evidence="7" id="KW-0998">Cell outer membrane</keyword>
<dbReference type="PATRIC" id="fig|111780.3.peg.3100"/>
<dbReference type="GO" id="GO:0015288">
    <property type="term" value="F:porin activity"/>
    <property type="evidence" value="ECO:0007669"/>
    <property type="project" value="TreeGrafter"/>
</dbReference>
<comment type="similarity">
    <text evidence="2">Belongs to the outer membrane factor (OMF) (TC 1.B.17) family.</text>
</comment>
<dbReference type="InterPro" id="IPR028351">
    <property type="entry name" value="CyaE"/>
</dbReference>
<evidence type="ECO:0000256" key="3">
    <source>
        <dbReference type="ARBA" id="ARBA00022448"/>
    </source>
</evidence>
<dbReference type="RefSeq" id="WP_015194169.1">
    <property type="nucleotide sequence ID" value="NC_019748.1"/>
</dbReference>
<evidence type="ECO:0000256" key="6">
    <source>
        <dbReference type="ARBA" id="ARBA00023136"/>
    </source>
</evidence>
<dbReference type="KEGG" id="scs:Sta7437_2984"/>
<dbReference type="PANTHER" id="PTHR30026:SF21">
    <property type="entry name" value="SLR1270 PROTEIN"/>
    <property type="match status" value="1"/>
</dbReference>
<proteinExistence type="inferred from homology"/>
<dbReference type="STRING" id="111780.Sta7437_2984"/>
<dbReference type="InterPro" id="IPR051906">
    <property type="entry name" value="TolC-like"/>
</dbReference>
<dbReference type="Gene3D" id="1.20.1600.10">
    <property type="entry name" value="Outer membrane efflux proteins (OEP)"/>
    <property type="match status" value="1"/>
</dbReference>
<dbReference type="GO" id="GO:1990281">
    <property type="term" value="C:efflux pump complex"/>
    <property type="evidence" value="ECO:0007669"/>
    <property type="project" value="TreeGrafter"/>
</dbReference>
<evidence type="ECO:0000313" key="9">
    <source>
        <dbReference type="EMBL" id="AFZ36503.1"/>
    </source>
</evidence>
<reference evidence="10" key="1">
    <citation type="journal article" date="2013" name="Proc. Natl. Acad. Sci. U.S.A.">
        <title>Improving the coverage of the cyanobacterial phylum using diversity-driven genome sequencing.</title>
        <authorList>
            <person name="Shih P.M."/>
            <person name="Wu D."/>
            <person name="Latifi A."/>
            <person name="Axen S.D."/>
            <person name="Fewer D.P."/>
            <person name="Talla E."/>
            <person name="Calteau A."/>
            <person name="Cai F."/>
            <person name="Tandeau de Marsac N."/>
            <person name="Rippka R."/>
            <person name="Herdman M."/>
            <person name="Sivonen K."/>
            <person name="Coursin T."/>
            <person name="Laurent T."/>
            <person name="Goodwin L."/>
            <person name="Nolan M."/>
            <person name="Davenport K.W."/>
            <person name="Han C.S."/>
            <person name="Rubin E.M."/>
            <person name="Eisen J.A."/>
            <person name="Woyke T."/>
            <person name="Gugger M."/>
            <person name="Kerfeld C.A."/>
        </authorList>
    </citation>
    <scope>NUCLEOTIDE SEQUENCE [LARGE SCALE GENOMIC DNA]</scope>
    <source>
        <strain evidence="10">ATCC 29371 / PCC 7437</strain>
    </source>
</reference>
<organism evidence="9 10">
    <name type="scientific">Stanieria cyanosphaera (strain ATCC 29371 / PCC 7437)</name>
    <dbReference type="NCBI Taxonomy" id="111780"/>
    <lineage>
        <taxon>Bacteria</taxon>
        <taxon>Bacillati</taxon>
        <taxon>Cyanobacteriota</taxon>
        <taxon>Cyanophyceae</taxon>
        <taxon>Pleurocapsales</taxon>
        <taxon>Dermocarpellaceae</taxon>
        <taxon>Stanieria</taxon>
    </lineage>
</organism>
<evidence type="ECO:0000256" key="8">
    <source>
        <dbReference type="SAM" id="Coils"/>
    </source>
</evidence>
<keyword evidence="3" id="KW-0813">Transport</keyword>
<dbReference type="HOGENOM" id="CLU_012817_7_2_3"/>
<dbReference type="GO" id="GO:0009279">
    <property type="term" value="C:cell outer membrane"/>
    <property type="evidence" value="ECO:0007669"/>
    <property type="project" value="UniProtKB-SubCell"/>
</dbReference>
<dbReference type="SUPFAM" id="SSF56954">
    <property type="entry name" value="Outer membrane efflux proteins (OEP)"/>
    <property type="match status" value="1"/>
</dbReference>
<evidence type="ECO:0000256" key="5">
    <source>
        <dbReference type="ARBA" id="ARBA00022692"/>
    </source>
</evidence>
<protein>
    <submittedName>
        <fullName evidence="9">Outer membrane efflux protein</fullName>
    </submittedName>
</protein>
<keyword evidence="8" id="KW-0175">Coiled coil</keyword>
<name>K9XVC5_STAC7</name>
<feature type="coiled-coil region" evidence="8">
    <location>
        <begin position="116"/>
        <end position="146"/>
    </location>
</feature>
<evidence type="ECO:0000313" key="10">
    <source>
        <dbReference type="Proteomes" id="UP000010473"/>
    </source>
</evidence>
<dbReference type="AlphaFoldDB" id="K9XVC5"/>
<dbReference type="PIRSF" id="PIRSF001892">
    <property type="entry name" value="CyaE"/>
    <property type="match status" value="1"/>
</dbReference>
<sequence>MTIRTVVTSAAIILCYGNIAAAKDLPNLSKTDNLLDTIKFDSKQLNNLIPLKSKQLENGSKLIPLEIVQAVESKPQAEPNFNVEQLEPSANPLQFPTQPQEVQINTQKPITLQQAIELAIKNNQDLQESKLNLERSQEELREARAALYPTLDTQLDLSRSQSAGSERSIDLARQQGSGLIDEESTTESVNGTLSLSYNIYTGGRRGADIERATRQVRFNELDLERITFEVRFETARDYYNLQNADAQVEIEQAAVEDAQQTLKDAQLLEQAGLGTRFDVLRAEVELANAQQRLTRAEADQSTSRRQLTETLSVGQQVELQTADEIEPAGNWELSLPETIVLAYKNRAELEQFLVRREINQKQRQIALSTIRPQVSVFANYDVLDIFDDDVDLTDGYTIGTRLQWSLFDGGAATARARQSETDIQIDETQFANQRNQIRFQVEQGYYNLTASKENITTSEKAVQLAEESLRLARLRFQAGVGTQTDVIQAQSELTTARGNYLRAIIDYNQSLNQLERAVTNLPEGKLFDLPSN</sequence>
<evidence type="ECO:0000256" key="4">
    <source>
        <dbReference type="ARBA" id="ARBA00022452"/>
    </source>
</evidence>
<keyword evidence="6" id="KW-0472">Membrane</keyword>
<dbReference type="PANTHER" id="PTHR30026">
    <property type="entry name" value="OUTER MEMBRANE PROTEIN TOLC"/>
    <property type="match status" value="1"/>
</dbReference>
<feature type="coiled-coil region" evidence="8">
    <location>
        <begin position="241"/>
        <end position="306"/>
    </location>
</feature>
<evidence type="ECO:0000256" key="1">
    <source>
        <dbReference type="ARBA" id="ARBA00004442"/>
    </source>
</evidence>
<keyword evidence="4" id="KW-1134">Transmembrane beta strand</keyword>
<dbReference type="InterPro" id="IPR003423">
    <property type="entry name" value="OMP_efflux"/>
</dbReference>
<dbReference type="Pfam" id="PF02321">
    <property type="entry name" value="OEP"/>
    <property type="match status" value="2"/>
</dbReference>
<evidence type="ECO:0000256" key="2">
    <source>
        <dbReference type="ARBA" id="ARBA00007613"/>
    </source>
</evidence>
<gene>
    <name evidence="9" type="ordered locus">Sta7437_2984</name>
</gene>
<keyword evidence="10" id="KW-1185">Reference proteome</keyword>
<evidence type="ECO:0000256" key="7">
    <source>
        <dbReference type="ARBA" id="ARBA00023237"/>
    </source>
</evidence>
<dbReference type="eggNOG" id="COG1538">
    <property type="taxonomic scope" value="Bacteria"/>
</dbReference>
<dbReference type="EMBL" id="CP003653">
    <property type="protein sequence ID" value="AFZ36503.1"/>
    <property type="molecule type" value="Genomic_DNA"/>
</dbReference>
<keyword evidence="5" id="KW-0812">Transmembrane</keyword>
<comment type="subcellular location">
    <subcellularLocation>
        <location evidence="1">Cell outer membrane</location>
    </subcellularLocation>
</comment>